<dbReference type="EMBL" id="CAQQ02010175">
    <property type="status" value="NOT_ANNOTATED_CDS"/>
    <property type="molecule type" value="Genomic_DNA"/>
</dbReference>
<dbReference type="EMBL" id="CAQQ02010169">
    <property type="status" value="NOT_ANNOTATED_CDS"/>
    <property type="molecule type" value="Genomic_DNA"/>
</dbReference>
<dbReference type="HOGENOM" id="CLU_2640953_0_0_1"/>
<evidence type="ECO:0000313" key="1">
    <source>
        <dbReference type="EnsemblMetazoa" id="MESCA008153-PA"/>
    </source>
</evidence>
<dbReference type="Proteomes" id="UP000015102">
    <property type="component" value="Unassembled WGS sequence"/>
</dbReference>
<dbReference type="AlphaFoldDB" id="T1GWH6"/>
<evidence type="ECO:0000313" key="2">
    <source>
        <dbReference type="Proteomes" id="UP000015102"/>
    </source>
</evidence>
<dbReference type="EnsemblMetazoa" id="MESCA008153-RA">
    <property type="protein sequence ID" value="MESCA008153-PA"/>
    <property type="gene ID" value="MESCA008153"/>
</dbReference>
<dbReference type="EMBL" id="CAQQ02010168">
    <property type="status" value="NOT_ANNOTATED_CDS"/>
    <property type="molecule type" value="Genomic_DNA"/>
</dbReference>
<dbReference type="EMBL" id="CAQQ02010174">
    <property type="status" value="NOT_ANNOTATED_CDS"/>
    <property type="molecule type" value="Genomic_DNA"/>
</dbReference>
<reference evidence="1" key="2">
    <citation type="submission" date="2015-06" db="UniProtKB">
        <authorList>
            <consortium name="EnsemblMetazoa"/>
        </authorList>
    </citation>
    <scope>IDENTIFICATION</scope>
</reference>
<reference evidence="2" key="1">
    <citation type="submission" date="2013-02" db="EMBL/GenBank/DDBJ databases">
        <authorList>
            <person name="Hughes D."/>
        </authorList>
    </citation>
    <scope>NUCLEOTIDE SEQUENCE</scope>
    <source>
        <strain>Durham</strain>
        <strain evidence="2">NC isolate 2 -- Noor lab</strain>
    </source>
</reference>
<dbReference type="EMBL" id="CAQQ02010176">
    <property type="status" value="NOT_ANNOTATED_CDS"/>
    <property type="molecule type" value="Genomic_DNA"/>
</dbReference>
<proteinExistence type="predicted"/>
<name>T1GWH6_MEGSC</name>
<keyword evidence="2" id="KW-1185">Reference proteome</keyword>
<organism evidence="1 2">
    <name type="scientific">Megaselia scalaris</name>
    <name type="common">Humpbacked fly</name>
    <name type="synonym">Phora scalaris</name>
    <dbReference type="NCBI Taxonomy" id="36166"/>
    <lineage>
        <taxon>Eukaryota</taxon>
        <taxon>Metazoa</taxon>
        <taxon>Ecdysozoa</taxon>
        <taxon>Arthropoda</taxon>
        <taxon>Hexapoda</taxon>
        <taxon>Insecta</taxon>
        <taxon>Pterygota</taxon>
        <taxon>Neoptera</taxon>
        <taxon>Endopterygota</taxon>
        <taxon>Diptera</taxon>
        <taxon>Brachycera</taxon>
        <taxon>Muscomorpha</taxon>
        <taxon>Platypezoidea</taxon>
        <taxon>Phoridae</taxon>
        <taxon>Megaseliini</taxon>
        <taxon>Megaselia</taxon>
    </lineage>
</organism>
<dbReference type="EMBL" id="CAQQ02010170">
    <property type="status" value="NOT_ANNOTATED_CDS"/>
    <property type="molecule type" value="Genomic_DNA"/>
</dbReference>
<dbReference type="EMBL" id="CAQQ02010172">
    <property type="status" value="NOT_ANNOTATED_CDS"/>
    <property type="molecule type" value="Genomic_DNA"/>
</dbReference>
<protein>
    <submittedName>
        <fullName evidence="1">Uncharacterized protein</fullName>
    </submittedName>
</protein>
<dbReference type="EMBL" id="CAQQ02010171">
    <property type="status" value="NOT_ANNOTATED_CDS"/>
    <property type="molecule type" value="Genomic_DNA"/>
</dbReference>
<accession>T1GWH6</accession>
<dbReference type="EMBL" id="CAQQ02010173">
    <property type="status" value="NOT_ANNOTATED_CDS"/>
    <property type="molecule type" value="Genomic_DNA"/>
</dbReference>
<sequence>MGKIIHKFCSFNIFSVYLPIKKGCRSMYWDRWGILARYGKLLTTLSGILRVFPCKYHMRKHCVLKLLWTIGFLYVFN</sequence>